<evidence type="ECO:0000256" key="4">
    <source>
        <dbReference type="ARBA" id="ARBA00022833"/>
    </source>
</evidence>
<feature type="site" description="Important for catalytic activity" evidence="9">
    <location>
        <position position="228"/>
    </location>
</feature>
<keyword evidence="5 9" id="KW-0546">Nucleotide metabolism</keyword>
<dbReference type="Pfam" id="PF00962">
    <property type="entry name" value="A_deaminase"/>
    <property type="match status" value="1"/>
</dbReference>
<comment type="similarity">
    <text evidence="9">Belongs to the metallo-dependent hydrolases superfamily. Adenosine and AMP deaminases family. Adenosine deaminase subfamily.</text>
</comment>
<comment type="function">
    <text evidence="9">Catalyzes the hydrolytic deamination of adenosine and 2-deoxyadenosine.</text>
</comment>
<keyword evidence="2 9" id="KW-0479">Metal-binding</keyword>
<dbReference type="GO" id="GO:0006154">
    <property type="term" value="P:adenosine catabolic process"/>
    <property type="evidence" value="ECO:0007669"/>
    <property type="project" value="TreeGrafter"/>
</dbReference>
<keyword evidence="3 9" id="KW-0378">Hydrolase</keyword>
<feature type="binding site" evidence="9">
    <location>
        <position position="285"/>
    </location>
    <ligand>
        <name>Zn(2+)</name>
        <dbReference type="ChEBI" id="CHEBI:29105"/>
        <note>catalytic</note>
    </ligand>
</feature>
<proteinExistence type="inferred from homology"/>
<feature type="binding site" evidence="9">
    <location>
        <position position="21"/>
    </location>
    <ligand>
        <name>Zn(2+)</name>
        <dbReference type="ChEBI" id="CHEBI:29105"/>
        <note>catalytic</note>
    </ligand>
</feature>
<dbReference type="NCBIfam" id="TIGR01430">
    <property type="entry name" value="aden_deam"/>
    <property type="match status" value="1"/>
</dbReference>
<evidence type="ECO:0000259" key="10">
    <source>
        <dbReference type="Pfam" id="PF00962"/>
    </source>
</evidence>
<sequence>MNEIKKTMNYFKLPKIDLHCHLDGSVRPETIIDLAKQLGVEIPSTNIEVMKSLMVAPENCPNLMEYLSRFHYPVSVMQTEEALERITFELYEDAAKENVKYLETRYGPQLHRQNGLTFDQIIASTVRGMRKAEEMYDIKGNLIISVVKVLPKNDIYEMIDSGAKYIGNGIVAFDLAASEDQDFCHDYIEHTEYAIEKGYRITIHAGEQGYGQNVHDAIKLLHAERIGHGIAIRDHKASYNLVYSNRIALETCPTSNVQTKAVQSLADHSVNDFYQDGIVVTINTDNRTVSDTTMTKELQKTFEQFDLSLEDYKNIYRNSVENAFTTDEIKKHLLSLID</sequence>
<organism evidence="11 12">
    <name type="scientific">Photobacterium profundum 3TCK</name>
    <dbReference type="NCBI Taxonomy" id="314280"/>
    <lineage>
        <taxon>Bacteria</taxon>
        <taxon>Pseudomonadati</taxon>
        <taxon>Pseudomonadota</taxon>
        <taxon>Gammaproteobacteria</taxon>
        <taxon>Vibrionales</taxon>
        <taxon>Vibrionaceae</taxon>
        <taxon>Photobacterium</taxon>
    </lineage>
</organism>
<feature type="binding site" evidence="9">
    <location>
        <position position="21"/>
    </location>
    <ligand>
        <name>substrate</name>
    </ligand>
</feature>
<dbReference type="InterPro" id="IPR028893">
    <property type="entry name" value="A_deaminase"/>
</dbReference>
<evidence type="ECO:0000256" key="3">
    <source>
        <dbReference type="ARBA" id="ARBA00022801"/>
    </source>
</evidence>
<feature type="domain" description="Adenosine deaminase" evidence="10">
    <location>
        <begin position="14"/>
        <end position="338"/>
    </location>
</feature>
<comment type="caution">
    <text evidence="9">Lacks conserved residue(s) required for the propagation of feature annotation.</text>
</comment>
<evidence type="ECO:0000256" key="8">
    <source>
        <dbReference type="ARBA" id="ARBA00049213"/>
    </source>
</evidence>
<comment type="catalytic activity">
    <reaction evidence="8">
        <text>2'-deoxyadenosine + H2O + H(+) = 2'-deoxyinosine + NH4(+)</text>
        <dbReference type="Rhea" id="RHEA:28190"/>
        <dbReference type="ChEBI" id="CHEBI:15377"/>
        <dbReference type="ChEBI" id="CHEBI:15378"/>
        <dbReference type="ChEBI" id="CHEBI:17256"/>
        <dbReference type="ChEBI" id="CHEBI:28938"/>
        <dbReference type="ChEBI" id="CHEBI:28997"/>
        <dbReference type="EC" id="3.5.4.4"/>
    </reaction>
    <physiologicalReaction direction="left-to-right" evidence="8">
        <dbReference type="Rhea" id="RHEA:28191"/>
    </physiologicalReaction>
</comment>
<evidence type="ECO:0000256" key="6">
    <source>
        <dbReference type="ARBA" id="ARBA00031852"/>
    </source>
</evidence>
<feature type="active site" description="Proton donor" evidence="9">
    <location>
        <position position="207"/>
    </location>
</feature>
<feature type="binding site" evidence="9">
    <location>
        <position position="19"/>
    </location>
    <ligand>
        <name>Zn(2+)</name>
        <dbReference type="ChEBI" id="CHEBI:29105"/>
        <note>catalytic</note>
    </ligand>
</feature>
<gene>
    <name evidence="9" type="primary">add</name>
    <name evidence="11" type="ORF">P3TCK_05621</name>
</gene>
<dbReference type="GO" id="GO:0009117">
    <property type="term" value="P:nucleotide metabolic process"/>
    <property type="evidence" value="ECO:0007669"/>
    <property type="project" value="UniProtKB-KW"/>
</dbReference>
<dbReference type="HOGENOM" id="CLU_039228_0_0_6"/>
<comment type="cofactor">
    <cofactor evidence="9">
        <name>Zn(2+)</name>
        <dbReference type="ChEBI" id="CHEBI:29105"/>
    </cofactor>
    <text evidence="9">Binds 1 zinc ion per subunit.</text>
</comment>
<protein>
    <recommendedName>
        <fullName evidence="1 9">Adenosine deaminase</fullName>
        <ecNumber evidence="1 9">3.5.4.4</ecNumber>
    </recommendedName>
    <alternativeName>
        <fullName evidence="6 9">Adenosine aminohydrolase</fullName>
    </alternativeName>
</protein>
<dbReference type="HAMAP" id="MF_00540">
    <property type="entry name" value="A_deaminase"/>
    <property type="match status" value="1"/>
</dbReference>
<dbReference type="PANTHER" id="PTHR11409">
    <property type="entry name" value="ADENOSINE DEAMINASE"/>
    <property type="match status" value="1"/>
</dbReference>
<dbReference type="Gene3D" id="3.20.20.140">
    <property type="entry name" value="Metal-dependent hydrolases"/>
    <property type="match status" value="1"/>
</dbReference>
<evidence type="ECO:0000256" key="7">
    <source>
        <dbReference type="ARBA" id="ARBA00047989"/>
    </source>
</evidence>
<dbReference type="EC" id="3.5.4.4" evidence="1 9"/>
<dbReference type="AlphaFoldDB" id="Q1Z9L1"/>
<dbReference type="InterPro" id="IPR006330">
    <property type="entry name" value="Ado/ade_deaminase"/>
</dbReference>
<evidence type="ECO:0000256" key="2">
    <source>
        <dbReference type="ARBA" id="ARBA00022723"/>
    </source>
</evidence>
<comment type="caution">
    <text evidence="11">The sequence shown here is derived from an EMBL/GenBank/DDBJ whole genome shotgun (WGS) entry which is preliminary data.</text>
</comment>
<keyword evidence="4 9" id="KW-0862">Zinc</keyword>
<dbReference type="PANTHER" id="PTHR11409:SF43">
    <property type="entry name" value="ADENOSINE DEAMINASE"/>
    <property type="match status" value="1"/>
</dbReference>
<feature type="binding site" evidence="9">
    <location>
        <position position="23"/>
    </location>
    <ligand>
        <name>substrate</name>
    </ligand>
</feature>
<evidence type="ECO:0000256" key="1">
    <source>
        <dbReference type="ARBA" id="ARBA00012784"/>
    </source>
</evidence>
<dbReference type="SUPFAM" id="SSF51556">
    <property type="entry name" value="Metallo-dependent hydrolases"/>
    <property type="match status" value="1"/>
</dbReference>
<reference evidence="11 12" key="1">
    <citation type="submission" date="2006-03" db="EMBL/GenBank/DDBJ databases">
        <authorList>
            <person name="Bartlett D.H."/>
            <person name="Valle G."/>
            <person name="Lauro F.M."/>
            <person name="Vezzi A."/>
            <person name="Simonato F."/>
            <person name="Eloe E."/>
            <person name="Vitulo N."/>
            <person name="Stratton T.K."/>
            <person name="D'angelo M."/>
            <person name="Ferriera S."/>
            <person name="Johnson J."/>
            <person name="Kravitz S."/>
            <person name="Beeson K."/>
            <person name="Sutton G."/>
            <person name="Rogers Y."/>
            <person name="Friedman R."/>
            <person name="Frazier M."/>
            <person name="Venter J.C."/>
        </authorList>
    </citation>
    <scope>NUCLEOTIDE SEQUENCE [LARGE SCALE GENOMIC DNA]</scope>
    <source>
        <strain evidence="11 12">3TCK</strain>
    </source>
</reference>
<dbReference type="CDD" id="cd01320">
    <property type="entry name" value="ADA"/>
    <property type="match status" value="1"/>
</dbReference>
<dbReference type="Proteomes" id="UP000003789">
    <property type="component" value="Unassembled WGS sequence"/>
</dbReference>
<dbReference type="GO" id="GO:0043103">
    <property type="term" value="P:hypoxanthine salvage"/>
    <property type="evidence" value="ECO:0007669"/>
    <property type="project" value="TreeGrafter"/>
</dbReference>
<evidence type="ECO:0000256" key="9">
    <source>
        <dbReference type="HAMAP-Rule" id="MF_00540"/>
    </source>
</evidence>
<dbReference type="GO" id="GO:0005829">
    <property type="term" value="C:cytosol"/>
    <property type="evidence" value="ECO:0007669"/>
    <property type="project" value="TreeGrafter"/>
</dbReference>
<dbReference type="GO" id="GO:0009168">
    <property type="term" value="P:purine ribonucleoside monophosphate biosynthetic process"/>
    <property type="evidence" value="ECO:0007669"/>
    <property type="project" value="UniProtKB-UniRule"/>
</dbReference>
<dbReference type="InterPro" id="IPR001365">
    <property type="entry name" value="A_deaminase_dom"/>
</dbReference>
<comment type="catalytic activity">
    <reaction evidence="7">
        <text>adenosine + H2O + H(+) = inosine + NH4(+)</text>
        <dbReference type="Rhea" id="RHEA:24408"/>
        <dbReference type="ChEBI" id="CHEBI:15377"/>
        <dbReference type="ChEBI" id="CHEBI:15378"/>
        <dbReference type="ChEBI" id="CHEBI:16335"/>
        <dbReference type="ChEBI" id="CHEBI:17596"/>
        <dbReference type="ChEBI" id="CHEBI:28938"/>
        <dbReference type="EC" id="3.5.4.4"/>
    </reaction>
    <physiologicalReaction direction="left-to-right" evidence="7">
        <dbReference type="Rhea" id="RHEA:24409"/>
    </physiologicalReaction>
</comment>
<evidence type="ECO:0000256" key="5">
    <source>
        <dbReference type="ARBA" id="ARBA00023080"/>
    </source>
</evidence>
<dbReference type="GO" id="GO:0046103">
    <property type="term" value="P:inosine biosynthetic process"/>
    <property type="evidence" value="ECO:0007669"/>
    <property type="project" value="TreeGrafter"/>
</dbReference>
<feature type="binding site" evidence="9">
    <location>
        <position position="204"/>
    </location>
    <ligand>
        <name>Zn(2+)</name>
        <dbReference type="ChEBI" id="CHEBI:29105"/>
        <note>catalytic</note>
    </ligand>
</feature>
<evidence type="ECO:0000313" key="11">
    <source>
        <dbReference type="EMBL" id="EAS45831.1"/>
    </source>
</evidence>
<name>Q1Z9L1_9GAMM</name>
<dbReference type="GO" id="GO:0004000">
    <property type="term" value="F:adenosine deaminase activity"/>
    <property type="evidence" value="ECO:0007669"/>
    <property type="project" value="UniProtKB-UniRule"/>
</dbReference>
<dbReference type="GO" id="GO:0046936">
    <property type="term" value="F:2'-deoxyadenosine deaminase activity"/>
    <property type="evidence" value="ECO:0007669"/>
    <property type="project" value="RHEA"/>
</dbReference>
<dbReference type="InterPro" id="IPR032466">
    <property type="entry name" value="Metal_Hydrolase"/>
</dbReference>
<evidence type="ECO:0000313" key="12">
    <source>
        <dbReference type="Proteomes" id="UP000003789"/>
    </source>
</evidence>
<accession>Q1Z9L1</accession>
<dbReference type="EMBL" id="AAPH01000001">
    <property type="protein sequence ID" value="EAS45831.1"/>
    <property type="molecule type" value="Genomic_DNA"/>
</dbReference>
<dbReference type="GO" id="GO:0008270">
    <property type="term" value="F:zinc ion binding"/>
    <property type="evidence" value="ECO:0007669"/>
    <property type="project" value="UniProtKB-UniRule"/>
</dbReference>